<feature type="disulfide bond" evidence="1">
    <location>
        <begin position="43"/>
        <end position="52"/>
    </location>
</feature>
<dbReference type="PANTHER" id="PTHR37999">
    <property type="entry name" value="MUCIN-17"/>
    <property type="match status" value="1"/>
</dbReference>
<accession>A0A674HNC5</accession>
<dbReference type="InParanoid" id="A0A674HNC5"/>
<dbReference type="PANTHER" id="PTHR37999:SF2">
    <property type="entry name" value="MUCIN-17"/>
    <property type="match status" value="1"/>
</dbReference>
<reference evidence="4" key="2">
    <citation type="submission" date="2025-09" db="UniProtKB">
        <authorList>
            <consortium name="Ensembl"/>
        </authorList>
    </citation>
    <scope>IDENTIFICATION</scope>
</reference>
<dbReference type="Proteomes" id="UP000007754">
    <property type="component" value="Unplaced"/>
</dbReference>
<evidence type="ECO:0000259" key="3">
    <source>
        <dbReference type="PROSITE" id="PS50026"/>
    </source>
</evidence>
<dbReference type="PROSITE" id="PS50026">
    <property type="entry name" value="EGF_3"/>
    <property type="match status" value="1"/>
</dbReference>
<evidence type="ECO:0000256" key="1">
    <source>
        <dbReference type="PROSITE-ProRule" id="PRU00076"/>
    </source>
</evidence>
<dbReference type="OMA" id="QGETCEW"/>
<dbReference type="SUPFAM" id="SSF57196">
    <property type="entry name" value="EGF/Laminin"/>
    <property type="match status" value="1"/>
</dbReference>
<keyword evidence="2" id="KW-1133">Transmembrane helix</keyword>
<feature type="transmembrane region" description="Helical" evidence="2">
    <location>
        <begin position="263"/>
        <end position="283"/>
    </location>
</feature>
<evidence type="ECO:0000256" key="2">
    <source>
        <dbReference type="SAM" id="Phobius"/>
    </source>
</evidence>
<dbReference type="InterPro" id="IPR053311">
    <property type="entry name" value="Mucosal_Integrity_Assoc"/>
</dbReference>
<keyword evidence="5" id="KW-1185">Reference proteome</keyword>
<keyword evidence="2" id="KW-0472">Membrane</keyword>
<proteinExistence type="predicted"/>
<keyword evidence="1" id="KW-1015">Disulfide bond</keyword>
<reference evidence="4" key="1">
    <citation type="submission" date="2025-08" db="UniProtKB">
        <authorList>
            <consortium name="Ensembl"/>
        </authorList>
    </citation>
    <scope>IDENTIFICATION</scope>
</reference>
<organism evidence="4 5">
    <name type="scientific">Taeniopygia guttata</name>
    <name type="common">Zebra finch</name>
    <name type="synonym">Poephila guttata</name>
    <dbReference type="NCBI Taxonomy" id="59729"/>
    <lineage>
        <taxon>Eukaryota</taxon>
        <taxon>Metazoa</taxon>
        <taxon>Chordata</taxon>
        <taxon>Craniata</taxon>
        <taxon>Vertebrata</taxon>
        <taxon>Euteleostomi</taxon>
        <taxon>Archelosauria</taxon>
        <taxon>Archosauria</taxon>
        <taxon>Dinosauria</taxon>
        <taxon>Saurischia</taxon>
        <taxon>Theropoda</taxon>
        <taxon>Coelurosauria</taxon>
        <taxon>Aves</taxon>
        <taxon>Neognathae</taxon>
        <taxon>Neoaves</taxon>
        <taxon>Telluraves</taxon>
        <taxon>Australaves</taxon>
        <taxon>Passeriformes</taxon>
        <taxon>Passeroidea</taxon>
        <taxon>Estrildidae</taxon>
        <taxon>Estrildinae</taxon>
        <taxon>Taeniopygia</taxon>
    </lineage>
</organism>
<dbReference type="GeneTree" id="ENSGT01140000282779"/>
<name>A0A674HNC5_TAEGU</name>
<dbReference type="AlphaFoldDB" id="A0A674HNC5"/>
<comment type="caution">
    <text evidence="1">Lacks conserved residue(s) required for the propagation of feature annotation.</text>
</comment>
<protein>
    <recommendedName>
        <fullName evidence="3">EGF-like domain-containing protein</fullName>
    </recommendedName>
</protein>
<dbReference type="Gene3D" id="2.10.25.10">
    <property type="entry name" value="Laminin"/>
    <property type="match status" value="1"/>
</dbReference>
<keyword evidence="1" id="KW-0245">EGF-like domain</keyword>
<dbReference type="PROSITE" id="PS00022">
    <property type="entry name" value="EGF_1"/>
    <property type="match status" value="1"/>
</dbReference>
<sequence length="379" mass="41119">MTTTNGGTWEDGKCLCPDGFQGDFCEEVICQNGGTFANGVCQCPPNFQGDRCQTAKDVVEIQNVTMNATVEMTAKVDNRNFSEDLKNPSSDAYKEFNDTFQKQVRFGPEPSTAPSPRSSGSIVVDYDVILELPATSPLSMPGVCFNSNFTVVHKVEVQEVEERKFGCLGVSNPSGEPQNLRSASPPSGVCDSYIQEEFRVFYTPYLTKVGVICITRCDSRHADPLPCVHGRCSVSRAGPQCECSDKVAFWYQDNACSSRISKVGVSVGVPVAVLVLVISSLWVPPRRKKLRSRSEMYTSDDGNWDGSQGFAMGNLAATWEGNGRGGGDGRGDGLEVAVAPRGPWHLFFHPTDMETPNTSYINLENVDTSRTVGDTSPGA</sequence>
<dbReference type="InterPro" id="IPR000742">
    <property type="entry name" value="EGF"/>
</dbReference>
<dbReference type="Ensembl" id="ENSTGUT00000032027.1">
    <property type="protein sequence ID" value="ENSTGUP00000036503.1"/>
    <property type="gene ID" value="ENSTGUG00000026967.1"/>
</dbReference>
<keyword evidence="2" id="KW-0812">Transmembrane</keyword>
<evidence type="ECO:0000313" key="4">
    <source>
        <dbReference type="Ensembl" id="ENSTGUP00000036503.1"/>
    </source>
</evidence>
<evidence type="ECO:0000313" key="5">
    <source>
        <dbReference type="Proteomes" id="UP000007754"/>
    </source>
</evidence>
<feature type="domain" description="EGF-like" evidence="3">
    <location>
        <begin position="21"/>
        <end position="53"/>
    </location>
</feature>